<dbReference type="EMBL" id="BSXS01000406">
    <property type="protein sequence ID" value="GME72362.1"/>
    <property type="molecule type" value="Genomic_DNA"/>
</dbReference>
<sequence length="809" mass="89128">MALWSTRSASPSSQQPQPQQLPILRVQPKHPILPNPIQQRQLEIQKNQRQVTSQILPHDITAPQGHQQRPKFRTHSHDSHSQSGGTSSPPVTSGSTAKEKRSKACTNCRRSKVKCEKLNDDEACKRCKSQNMNCVYEYKIASYKVVGGGANTNTSGGSGVGNLISSSRSQNSVDGIGSVSDISQRKLQAQPKQAKSYLSNLLNPVEPPEKNTSVSRVRSVTLPTNISSTKIRTSNTNIPVPDPNGAEWKYSVENKLQDFDSKLGSILTLLQQRQQQQYPQNSGSSNERPQIASAPQITTHQITDGTESNWSSRPSTTRSSSNESSIPTVTKRAYPDGTDDSFTSSHKRSKNATNPNVTPPPTSTTPVSASSELASPSNSTNTNPESFTFSVEDLCLSKILSVEEARDLFKFFDSNISSQLFGFNIQHYRVEDIWQNCPLLVATICAIASIHHPVYSHLFVKLEALIHKLSQEILFKAPTNELEGFNTVLALCFCGFWFQKGQMFTGLALQLAKTMNFHSAATNSPNSHKKAQGSTKVTNSASGISKKDKLKLWYLLYILDGQQSLVFNRTTLMNPNDAVFQNSRTLLLDSPNSLNRLSISGGGAGGSTLNRAHSIASMHHSASGPAPQLTSKEKARLDLKGAKHPNSAMNDDDPDSSDTDTDTDDDDDDVDQRASGSSIMVGKPAKTNFSDLRLVSQVEYNQAISEVFNGEAWDLLTPASFGLPFKSNLELDKWMVQWTVLLAPFNHNPIWSSKSTLIYYNFAKMHINSKAVRELHMNGAELPTLNEGQIEEVIEEEVEEKDDHHHHES</sequence>
<comment type="caution">
    <text evidence="1">The sequence shown here is derived from an EMBL/GenBank/DDBJ whole genome shotgun (WGS) entry which is preliminary data.</text>
</comment>
<evidence type="ECO:0000313" key="1">
    <source>
        <dbReference type="EMBL" id="GME72362.1"/>
    </source>
</evidence>
<keyword evidence="2" id="KW-1185">Reference proteome</keyword>
<organism evidence="1 2">
    <name type="scientific">Ambrosiozyma monospora</name>
    <name type="common">Yeast</name>
    <name type="synonym">Endomycopsis monosporus</name>
    <dbReference type="NCBI Taxonomy" id="43982"/>
    <lineage>
        <taxon>Eukaryota</taxon>
        <taxon>Fungi</taxon>
        <taxon>Dikarya</taxon>
        <taxon>Ascomycota</taxon>
        <taxon>Saccharomycotina</taxon>
        <taxon>Pichiomycetes</taxon>
        <taxon>Pichiales</taxon>
        <taxon>Pichiaceae</taxon>
        <taxon>Ambrosiozyma</taxon>
    </lineage>
</organism>
<gene>
    <name evidence="1" type="ORF">Amon02_000096000</name>
</gene>
<evidence type="ECO:0000313" key="2">
    <source>
        <dbReference type="Proteomes" id="UP001165064"/>
    </source>
</evidence>
<dbReference type="Proteomes" id="UP001165064">
    <property type="component" value="Unassembled WGS sequence"/>
</dbReference>
<accession>A0ACB5STC1</accession>
<protein>
    <submittedName>
        <fullName evidence="1">Unnamed protein product</fullName>
    </submittedName>
</protein>
<proteinExistence type="predicted"/>
<name>A0ACB5STC1_AMBMO</name>
<reference evidence="1" key="1">
    <citation type="submission" date="2023-04" db="EMBL/GenBank/DDBJ databases">
        <title>Ambrosiozyma monospora NBRC 10751.</title>
        <authorList>
            <person name="Ichikawa N."/>
            <person name="Sato H."/>
            <person name="Tonouchi N."/>
        </authorList>
    </citation>
    <scope>NUCLEOTIDE SEQUENCE</scope>
    <source>
        <strain evidence="1">NBRC 10751</strain>
    </source>
</reference>